<protein>
    <submittedName>
        <fullName evidence="1">Uncharacterized protein</fullName>
    </submittedName>
</protein>
<proteinExistence type="predicted"/>
<dbReference type="EMBL" id="QFQP01000051">
    <property type="protein sequence ID" value="PZR04848.1"/>
    <property type="molecule type" value="Genomic_DNA"/>
</dbReference>
<evidence type="ECO:0000313" key="1">
    <source>
        <dbReference type="EMBL" id="PZR04848.1"/>
    </source>
</evidence>
<evidence type="ECO:0000313" key="2">
    <source>
        <dbReference type="Proteomes" id="UP000249061"/>
    </source>
</evidence>
<comment type="caution">
    <text evidence="1">The sequence shown here is derived from an EMBL/GenBank/DDBJ whole genome shotgun (WGS) entry which is preliminary data.</text>
</comment>
<reference evidence="1 2" key="1">
    <citation type="submission" date="2017-08" db="EMBL/GenBank/DDBJ databases">
        <title>Infants hospitalized years apart are colonized by the same room-sourced microbial strains.</title>
        <authorList>
            <person name="Brooks B."/>
            <person name="Olm M.R."/>
            <person name="Firek B.A."/>
            <person name="Baker R."/>
            <person name="Thomas B.C."/>
            <person name="Morowitz M.J."/>
            <person name="Banfield J.F."/>
        </authorList>
    </citation>
    <scope>NUCLEOTIDE SEQUENCE [LARGE SCALE GENOMIC DNA]</scope>
    <source>
        <strain evidence="1">S2_003_000_R2_14</strain>
    </source>
</reference>
<organism evidence="1 2">
    <name type="scientific">Archangium gephyra</name>
    <dbReference type="NCBI Taxonomy" id="48"/>
    <lineage>
        <taxon>Bacteria</taxon>
        <taxon>Pseudomonadati</taxon>
        <taxon>Myxococcota</taxon>
        <taxon>Myxococcia</taxon>
        <taxon>Myxococcales</taxon>
        <taxon>Cystobacterineae</taxon>
        <taxon>Archangiaceae</taxon>
        <taxon>Archangium</taxon>
    </lineage>
</organism>
<accession>A0A2W5U7H5</accession>
<gene>
    <name evidence="1" type="ORF">DI536_33415</name>
</gene>
<dbReference type="PROSITE" id="PS51257">
    <property type="entry name" value="PROKAR_LIPOPROTEIN"/>
    <property type="match status" value="1"/>
</dbReference>
<dbReference type="AlphaFoldDB" id="A0A2W5U7H5"/>
<sequence>MAKGGRMIPALLTSALGCTFSKPAGVMNVGAELIRGPALRFVAAKLMWTKRIDPMWPREFA</sequence>
<name>A0A2W5U7H5_9BACT</name>
<dbReference type="Proteomes" id="UP000249061">
    <property type="component" value="Unassembled WGS sequence"/>
</dbReference>